<gene>
    <name evidence="6" type="ORF">AAG570_011157</name>
</gene>
<protein>
    <recommendedName>
        <fullName evidence="2">Transmembrane protein 267</fullName>
    </recommendedName>
</protein>
<keyword evidence="3" id="KW-0812">Transmembrane</keyword>
<evidence type="ECO:0000256" key="5">
    <source>
        <dbReference type="ARBA" id="ARBA00023136"/>
    </source>
</evidence>
<evidence type="ECO:0000256" key="3">
    <source>
        <dbReference type="ARBA" id="ARBA00022692"/>
    </source>
</evidence>
<keyword evidence="4" id="KW-1133">Transmembrane helix</keyword>
<evidence type="ECO:0000313" key="6">
    <source>
        <dbReference type="EMBL" id="KAL1131540.1"/>
    </source>
</evidence>
<accession>A0ABD0YJT5</accession>
<evidence type="ECO:0000256" key="1">
    <source>
        <dbReference type="ARBA" id="ARBA00004141"/>
    </source>
</evidence>
<dbReference type="PANTHER" id="PTHR13628">
    <property type="entry name" value="TRANSMEMBRANE PROTEIN 267"/>
    <property type="match status" value="1"/>
</dbReference>
<dbReference type="PANTHER" id="PTHR13628:SF1">
    <property type="entry name" value="TRANSMEMBRANE PROTEIN 267"/>
    <property type="match status" value="1"/>
</dbReference>
<sequence>MWDCLLVSGSIVGVAAVGDRLLEIVKDPPWERALCDSCTHGLVALLSWLALILRTGRCQGGGWPYVPWLEVLLCGILGSAIDIDHFIAARSFDLKLALHLNHRPPLHSTGLCCLLAAFPFLLSWIFRCDWLFRFGWLWWVAFSSHHLRDGTRRGLWLLPNWSTPPLPRPLYLAALAALPHITWSVMKLTQTGFNRQEGFLPLRLEYII</sequence>
<evidence type="ECO:0000256" key="2">
    <source>
        <dbReference type="ARBA" id="ARBA00013977"/>
    </source>
</evidence>
<comment type="caution">
    <text evidence="6">The sequence shown here is derived from an EMBL/GenBank/DDBJ whole genome shotgun (WGS) entry which is preliminary data.</text>
</comment>
<organism evidence="6 7">
    <name type="scientific">Ranatra chinensis</name>
    <dbReference type="NCBI Taxonomy" id="642074"/>
    <lineage>
        <taxon>Eukaryota</taxon>
        <taxon>Metazoa</taxon>
        <taxon>Ecdysozoa</taxon>
        <taxon>Arthropoda</taxon>
        <taxon>Hexapoda</taxon>
        <taxon>Insecta</taxon>
        <taxon>Pterygota</taxon>
        <taxon>Neoptera</taxon>
        <taxon>Paraneoptera</taxon>
        <taxon>Hemiptera</taxon>
        <taxon>Heteroptera</taxon>
        <taxon>Panheteroptera</taxon>
        <taxon>Nepomorpha</taxon>
        <taxon>Nepidae</taxon>
        <taxon>Ranatrinae</taxon>
        <taxon>Ranatra</taxon>
    </lineage>
</organism>
<dbReference type="Proteomes" id="UP001558652">
    <property type="component" value="Unassembled WGS sequence"/>
</dbReference>
<reference evidence="6 7" key="1">
    <citation type="submission" date="2024-07" db="EMBL/GenBank/DDBJ databases">
        <title>Chromosome-level genome assembly of the water stick insect Ranatra chinensis (Heteroptera: Nepidae).</title>
        <authorList>
            <person name="Liu X."/>
        </authorList>
    </citation>
    <scope>NUCLEOTIDE SEQUENCE [LARGE SCALE GENOMIC DNA]</scope>
    <source>
        <strain evidence="6">Cailab_2021Rc</strain>
        <tissue evidence="6">Muscle</tissue>
    </source>
</reference>
<evidence type="ECO:0000256" key="4">
    <source>
        <dbReference type="ARBA" id="ARBA00022989"/>
    </source>
</evidence>
<keyword evidence="5" id="KW-0472">Membrane</keyword>
<dbReference type="GO" id="GO:0016020">
    <property type="term" value="C:membrane"/>
    <property type="evidence" value="ECO:0007669"/>
    <property type="project" value="UniProtKB-SubCell"/>
</dbReference>
<name>A0ABD0YJT5_9HEMI</name>
<keyword evidence="7" id="KW-1185">Reference proteome</keyword>
<dbReference type="EMBL" id="JBFDAA010000006">
    <property type="protein sequence ID" value="KAL1131540.1"/>
    <property type="molecule type" value="Genomic_DNA"/>
</dbReference>
<dbReference type="InterPro" id="IPR026572">
    <property type="entry name" value="TMEM267"/>
</dbReference>
<evidence type="ECO:0000313" key="7">
    <source>
        <dbReference type="Proteomes" id="UP001558652"/>
    </source>
</evidence>
<dbReference type="AlphaFoldDB" id="A0ABD0YJT5"/>
<comment type="subcellular location">
    <subcellularLocation>
        <location evidence="1">Membrane</location>
        <topology evidence="1">Multi-pass membrane protein</topology>
    </subcellularLocation>
</comment>
<proteinExistence type="predicted"/>